<dbReference type="AlphaFoldDB" id="A0A501WZV3"/>
<dbReference type="Proteomes" id="UP000319255">
    <property type="component" value="Unassembled WGS sequence"/>
</dbReference>
<protein>
    <submittedName>
        <fullName evidence="1">Uncharacterized protein</fullName>
    </submittedName>
</protein>
<gene>
    <name evidence="1" type="ORF">FJM51_08445</name>
</gene>
<evidence type="ECO:0000313" key="1">
    <source>
        <dbReference type="EMBL" id="TPE51716.1"/>
    </source>
</evidence>
<dbReference type="EMBL" id="VFRP01000006">
    <property type="protein sequence ID" value="TPE51716.1"/>
    <property type="molecule type" value="Genomic_DNA"/>
</dbReference>
<evidence type="ECO:0000313" key="2">
    <source>
        <dbReference type="Proteomes" id="UP000319255"/>
    </source>
</evidence>
<keyword evidence="2" id="KW-1185">Reference proteome</keyword>
<accession>A0A501WZV3</accession>
<sequence length="225" mass="24533">MDHPLLLITLGLALALGLSARRLWRAARLRRAARAGYLGAVDALLRDRRARLDPSGFPRLAGRFEGRAVELRAIPDALTFRKLPALWLLATLTEPQPLRGETRLMLRPTGQEPFSTFGALPAEISPPPGFPEHLAMRSTAPEDLPPAGFLLGLAGLFEDPALKEIVLSPRGLRLVHLAEEASRGAYLLFRDAELGRAPARAPRARALLETLLTMSENLARAARPA</sequence>
<dbReference type="RefSeq" id="WP_140453689.1">
    <property type="nucleotide sequence ID" value="NZ_VFRP01000006.1"/>
</dbReference>
<organism evidence="1 2">
    <name type="scientific">Amaricoccus solimangrovi</name>
    <dbReference type="NCBI Taxonomy" id="2589815"/>
    <lineage>
        <taxon>Bacteria</taxon>
        <taxon>Pseudomonadati</taxon>
        <taxon>Pseudomonadota</taxon>
        <taxon>Alphaproteobacteria</taxon>
        <taxon>Rhodobacterales</taxon>
        <taxon>Paracoccaceae</taxon>
        <taxon>Amaricoccus</taxon>
    </lineage>
</organism>
<name>A0A501WZV3_9RHOB</name>
<dbReference type="OrthoDB" id="7990319at2"/>
<reference evidence="1 2" key="1">
    <citation type="submission" date="2019-06" db="EMBL/GenBank/DDBJ databases">
        <title>A novel bacterium of genus Amaricoccus, isolated from marine sediment.</title>
        <authorList>
            <person name="Huang H."/>
            <person name="Mo K."/>
            <person name="Hu Y."/>
        </authorList>
    </citation>
    <scope>NUCLEOTIDE SEQUENCE [LARGE SCALE GENOMIC DNA]</scope>
    <source>
        <strain evidence="1 2">HB172011</strain>
    </source>
</reference>
<proteinExistence type="predicted"/>
<comment type="caution">
    <text evidence="1">The sequence shown here is derived from an EMBL/GenBank/DDBJ whole genome shotgun (WGS) entry which is preliminary data.</text>
</comment>